<dbReference type="PANTHER" id="PTHR30319:SF1">
    <property type="entry name" value="TRANSCRIPTIONAL REPRESSOR PAAX"/>
    <property type="match status" value="1"/>
</dbReference>
<dbReference type="EMBL" id="WRPM01000013">
    <property type="protein sequence ID" value="MVT25163.1"/>
    <property type="molecule type" value="Genomic_DNA"/>
</dbReference>
<accession>A0A7K1UFB0</accession>
<dbReference type="OrthoDB" id="2270427at2"/>
<comment type="caution">
    <text evidence="4">The sequence shown here is derived from an EMBL/GenBank/DDBJ whole genome shotgun (WGS) entry which is preliminary data.</text>
</comment>
<dbReference type="GO" id="GO:0006351">
    <property type="term" value="P:DNA-templated transcription"/>
    <property type="evidence" value="ECO:0007669"/>
    <property type="project" value="InterPro"/>
</dbReference>
<dbReference type="Gene3D" id="1.20.58.1460">
    <property type="match status" value="1"/>
</dbReference>
<feature type="domain" description="Transcriptional repressor PaaX-like N-terminal" evidence="1">
    <location>
        <begin position="17"/>
        <end position="85"/>
    </location>
</feature>
<sequence length="282" mass="33327">MRQFPQTFRKVPMPPNSRSLIMDLFGEYLRYANQGEIRLGSLLDLLESFEIERSSARVTLSRLRDEAWFTTYRTGRETVYRLSDRMQEVLDKGRERIFTRVDDEWDGWWTQLFYQIPEAKRNSRETLRKQLTWLGFGQFASSTWLSPRQEDKRIKQLQGDFPEASMAVLRSRTTELTSDEELVSRCWDLNKLTEDYQDFIKRYSAMEGGKLPEGQGALKTQIELLADTRRLTFRDPNLPIELQPKNWPGREAFELFRRLHFRLSMPATSYVESVIGAVVTDW</sequence>
<dbReference type="InterPro" id="IPR036388">
    <property type="entry name" value="WH-like_DNA-bd_sf"/>
</dbReference>
<dbReference type="Gene3D" id="3.30.70.2650">
    <property type="match status" value="1"/>
</dbReference>
<evidence type="ECO:0000259" key="3">
    <source>
        <dbReference type="Pfam" id="PF20803"/>
    </source>
</evidence>
<dbReference type="InterPro" id="IPR048846">
    <property type="entry name" value="PaaX-like_central"/>
</dbReference>
<dbReference type="SUPFAM" id="SSF46785">
    <property type="entry name" value="Winged helix' DNA-binding domain"/>
    <property type="match status" value="1"/>
</dbReference>
<dbReference type="InterPro" id="IPR036390">
    <property type="entry name" value="WH_DNA-bd_sf"/>
</dbReference>
<name>A0A7K1UFB0_9MICC</name>
<evidence type="ECO:0000313" key="4">
    <source>
        <dbReference type="EMBL" id="MVT25163.1"/>
    </source>
</evidence>
<gene>
    <name evidence="4" type="ORF">GNZ21_02090</name>
</gene>
<evidence type="ECO:0000259" key="1">
    <source>
        <dbReference type="Pfam" id="PF07848"/>
    </source>
</evidence>
<proteinExistence type="predicted"/>
<dbReference type="Pfam" id="PF08223">
    <property type="entry name" value="PaaX_C"/>
    <property type="match status" value="1"/>
</dbReference>
<feature type="domain" description="Transcriptional repressor PaaX-like C-terminal" evidence="2">
    <location>
        <begin position="187"/>
        <end position="272"/>
    </location>
</feature>
<dbReference type="Gene3D" id="1.10.10.10">
    <property type="entry name" value="Winged helix-like DNA-binding domain superfamily/Winged helix DNA-binding domain"/>
    <property type="match status" value="1"/>
</dbReference>
<dbReference type="InterPro" id="IPR012906">
    <property type="entry name" value="PaaX-like_N"/>
</dbReference>
<dbReference type="Proteomes" id="UP000460157">
    <property type="component" value="Unassembled WGS sequence"/>
</dbReference>
<dbReference type="InterPro" id="IPR013225">
    <property type="entry name" value="PaaX_C"/>
</dbReference>
<dbReference type="AlphaFoldDB" id="A0A7K1UFB0"/>
<evidence type="ECO:0000259" key="2">
    <source>
        <dbReference type="Pfam" id="PF08223"/>
    </source>
</evidence>
<feature type="domain" description="Transcriptional repressor PaaX-like central Cas2-like" evidence="3">
    <location>
        <begin position="103"/>
        <end position="183"/>
    </location>
</feature>
<organism evidence="4 5">
    <name type="scientific">Nesterenkonia alkaliphila</name>
    <dbReference type="NCBI Taxonomy" id="1463631"/>
    <lineage>
        <taxon>Bacteria</taxon>
        <taxon>Bacillati</taxon>
        <taxon>Actinomycetota</taxon>
        <taxon>Actinomycetes</taxon>
        <taxon>Micrococcales</taxon>
        <taxon>Micrococcaceae</taxon>
        <taxon>Nesterenkonia</taxon>
    </lineage>
</organism>
<reference evidence="4 5" key="1">
    <citation type="submission" date="2019-12" db="EMBL/GenBank/DDBJ databases">
        <title>Nesterenkonia muleiensis sp. nov., a novel actinobacterium isolated from sap of Populus euphratica.</title>
        <authorList>
            <person name="Wang R."/>
        </authorList>
    </citation>
    <scope>NUCLEOTIDE SEQUENCE [LARGE SCALE GENOMIC DNA]</scope>
    <source>
        <strain evidence="4 5">F10</strain>
    </source>
</reference>
<dbReference type="InterPro" id="IPR011965">
    <property type="entry name" value="PaaX_trns_reg"/>
</dbReference>
<evidence type="ECO:0000313" key="5">
    <source>
        <dbReference type="Proteomes" id="UP000460157"/>
    </source>
</evidence>
<dbReference type="PANTHER" id="PTHR30319">
    <property type="entry name" value="PHENYLACETIC ACID REGULATOR-RELATED TRANSCRIPTIONAL REPRESSOR"/>
    <property type="match status" value="1"/>
</dbReference>
<dbReference type="PIRSF" id="PIRSF020623">
    <property type="entry name" value="PaaX"/>
    <property type="match status" value="1"/>
</dbReference>
<protein>
    <submittedName>
        <fullName evidence="4">Phenylacetic acid-responsive transcriptional repressor</fullName>
    </submittedName>
</protein>
<keyword evidence="5" id="KW-1185">Reference proteome</keyword>
<dbReference type="Pfam" id="PF07848">
    <property type="entry name" value="PaaX"/>
    <property type="match status" value="1"/>
</dbReference>
<dbReference type="Pfam" id="PF20803">
    <property type="entry name" value="PaaX_M"/>
    <property type="match status" value="1"/>
</dbReference>